<dbReference type="Proteomes" id="UP000095284">
    <property type="component" value="Unplaced"/>
</dbReference>
<feature type="signal peptide" evidence="1">
    <location>
        <begin position="1"/>
        <end position="16"/>
    </location>
</feature>
<dbReference type="PROSITE" id="PS00134">
    <property type="entry name" value="TRYPSIN_HIS"/>
    <property type="match status" value="1"/>
</dbReference>
<dbReference type="PANTHER" id="PTHR24260:SF136">
    <property type="entry name" value="GH08193P-RELATED"/>
    <property type="match status" value="1"/>
</dbReference>
<proteinExistence type="predicted"/>
<dbReference type="PRINTS" id="PR00722">
    <property type="entry name" value="CHYMOTRYPSIN"/>
</dbReference>
<evidence type="ECO:0000313" key="3">
    <source>
        <dbReference type="EMBL" id="CAD5232617.1"/>
    </source>
</evidence>
<dbReference type="GO" id="GO:0006508">
    <property type="term" value="P:proteolysis"/>
    <property type="evidence" value="ECO:0007669"/>
    <property type="project" value="InterPro"/>
</dbReference>
<evidence type="ECO:0000313" key="4">
    <source>
        <dbReference type="EMBL" id="CAG9125304.1"/>
    </source>
</evidence>
<dbReference type="InterPro" id="IPR018114">
    <property type="entry name" value="TRYPSIN_HIS"/>
</dbReference>
<evidence type="ECO:0000313" key="5">
    <source>
        <dbReference type="Proteomes" id="UP000095284"/>
    </source>
</evidence>
<name>A0A1I7RN00_BURXY</name>
<feature type="chain" id="PRO_5035359228" evidence="1">
    <location>
        <begin position="17"/>
        <end position="240"/>
    </location>
</feature>
<dbReference type="InterPro" id="IPR051333">
    <property type="entry name" value="CLIP_Serine_Protease"/>
</dbReference>
<keyword evidence="6" id="KW-1185">Reference proteome</keyword>
<dbReference type="PANTHER" id="PTHR24260">
    <property type="match status" value="1"/>
</dbReference>
<reference evidence="4" key="2">
    <citation type="submission" date="2020-08" db="EMBL/GenBank/DDBJ databases">
        <authorList>
            <person name="Kikuchi T."/>
        </authorList>
    </citation>
    <scope>NUCLEOTIDE SEQUENCE</scope>
    <source>
        <strain evidence="3">Ka4C1</strain>
    </source>
</reference>
<dbReference type="GO" id="GO:0004252">
    <property type="term" value="F:serine-type endopeptidase activity"/>
    <property type="evidence" value="ECO:0007669"/>
    <property type="project" value="InterPro"/>
</dbReference>
<dbReference type="InterPro" id="IPR009003">
    <property type="entry name" value="Peptidase_S1_PA"/>
</dbReference>
<evidence type="ECO:0000313" key="7">
    <source>
        <dbReference type="WBParaSite" id="BXY_0208600.1"/>
    </source>
</evidence>
<sequence>MLPVSVLFAFLVSATAVPVPSVDSQVSHNPVAKNVVRLGDFCSGVLLSERIVLTAAHCFAFGPHRTDFTVTIGGQKSDVAKSYTGCHDTAIVLLKDPIHVPQQLPLACGIQWASNCSGYGYGITEDSNNELVREVREVSFKDVVGGADACYNTTYTSKAKICKGDSGGPAICNVGGQSVIIGVNTNMLNSVVYKDKAKQCRGAPGSGMTNSLGVVELIDQIPDDDRKYILDNIKTVGCYN</sequence>
<dbReference type="EMBL" id="CAJFDI010000005">
    <property type="protein sequence ID" value="CAD5232617.1"/>
    <property type="molecule type" value="Genomic_DNA"/>
</dbReference>
<gene>
    <name evidence="3" type="ORF">BXYJ_LOCUS12708</name>
</gene>
<organism evidence="5 7">
    <name type="scientific">Bursaphelenchus xylophilus</name>
    <name type="common">Pinewood nematode worm</name>
    <name type="synonym">Aphelenchoides xylophilus</name>
    <dbReference type="NCBI Taxonomy" id="6326"/>
    <lineage>
        <taxon>Eukaryota</taxon>
        <taxon>Metazoa</taxon>
        <taxon>Ecdysozoa</taxon>
        <taxon>Nematoda</taxon>
        <taxon>Chromadorea</taxon>
        <taxon>Rhabditida</taxon>
        <taxon>Tylenchina</taxon>
        <taxon>Tylenchomorpha</taxon>
        <taxon>Aphelenchoidea</taxon>
        <taxon>Aphelenchoididae</taxon>
        <taxon>Bursaphelenchus</taxon>
    </lineage>
</organism>
<dbReference type="PROSITE" id="PS50240">
    <property type="entry name" value="TRYPSIN_DOM"/>
    <property type="match status" value="1"/>
</dbReference>
<dbReference type="Proteomes" id="UP000582659">
    <property type="component" value="Unassembled WGS sequence"/>
</dbReference>
<dbReference type="SMART" id="SM00020">
    <property type="entry name" value="Tryp_SPc"/>
    <property type="match status" value="1"/>
</dbReference>
<dbReference type="OrthoDB" id="5793314at2759"/>
<evidence type="ECO:0000313" key="6">
    <source>
        <dbReference type="Proteomes" id="UP000659654"/>
    </source>
</evidence>
<dbReference type="InterPro" id="IPR043504">
    <property type="entry name" value="Peptidase_S1_PA_chymotrypsin"/>
</dbReference>
<protein>
    <submittedName>
        <fullName evidence="3">(pine wood nematode) hypothetical protein</fullName>
    </submittedName>
    <submittedName>
        <fullName evidence="7">Peptidase S1 domain-containing protein</fullName>
    </submittedName>
</protein>
<feature type="domain" description="Peptidase S1" evidence="2">
    <location>
        <begin position="11"/>
        <end position="234"/>
    </location>
</feature>
<dbReference type="InterPro" id="IPR001314">
    <property type="entry name" value="Peptidase_S1A"/>
</dbReference>
<reference evidence="7" key="1">
    <citation type="submission" date="2016-11" db="UniProtKB">
        <authorList>
            <consortium name="WormBaseParasite"/>
        </authorList>
    </citation>
    <scope>IDENTIFICATION</scope>
</reference>
<dbReference type="InterPro" id="IPR001254">
    <property type="entry name" value="Trypsin_dom"/>
</dbReference>
<dbReference type="SMR" id="A0A1I7RN00"/>
<dbReference type="Gene3D" id="2.40.10.10">
    <property type="entry name" value="Trypsin-like serine proteases"/>
    <property type="match status" value="2"/>
</dbReference>
<dbReference type="Pfam" id="PF00089">
    <property type="entry name" value="Trypsin"/>
    <property type="match status" value="1"/>
</dbReference>
<dbReference type="EMBL" id="CAJFCV020000005">
    <property type="protein sequence ID" value="CAG9125304.1"/>
    <property type="molecule type" value="Genomic_DNA"/>
</dbReference>
<accession>A0A1I7RN00</accession>
<keyword evidence="1" id="KW-0732">Signal</keyword>
<dbReference type="Proteomes" id="UP000659654">
    <property type="component" value="Unassembled WGS sequence"/>
</dbReference>
<dbReference type="SUPFAM" id="SSF50494">
    <property type="entry name" value="Trypsin-like serine proteases"/>
    <property type="match status" value="1"/>
</dbReference>
<evidence type="ECO:0000259" key="2">
    <source>
        <dbReference type="PROSITE" id="PS50240"/>
    </source>
</evidence>
<evidence type="ECO:0000256" key="1">
    <source>
        <dbReference type="SAM" id="SignalP"/>
    </source>
</evidence>
<dbReference type="WBParaSite" id="BXY_0208600.1">
    <property type="protein sequence ID" value="BXY_0208600.1"/>
    <property type="gene ID" value="BXY_0208600"/>
</dbReference>
<dbReference type="AlphaFoldDB" id="A0A1I7RN00"/>